<sequence length="371" mass="40185">MIAGPKELNAFQYAWRSPWVRLAVFLAAGYLVYHFTAQVAGILANFMVAYLIAYVANPMLKWLERRRIGRGLGVLFVLLLFAGILAMAGVLLTTVATQLVDLVRSLPALLNSLDSYLNRLAEWLTARGVENVDQMRQDGLRAAQEYVNNITGNLLPLLQNLLRPDGALLGGLLSIGGWLGRLLIITLLSVYLMLDYSRINASLLRMLPRPWQPRVLEFSDLAGQAIGGYVRGQLLIALFIGVAVSVGLSIIGVPSALAIGFLAGIFNIIPYLGPIIGAVPAILLSLPFGWLKPVLAVAVFVIANQIEGSFLSPMILSKTTDLHPVTVLLSILIGASLFGFVGALVAVPLVALGKLMLEKYYYSSRVYTEGP</sequence>
<evidence type="ECO:0000313" key="10">
    <source>
        <dbReference type="Proteomes" id="UP001596297"/>
    </source>
</evidence>
<feature type="transmembrane region" description="Helical" evidence="8">
    <location>
        <begin position="268"/>
        <end position="288"/>
    </location>
</feature>
<feature type="transmembrane region" description="Helical" evidence="8">
    <location>
        <begin position="167"/>
        <end position="194"/>
    </location>
</feature>
<comment type="similarity">
    <text evidence="2">Belongs to the autoinducer-2 exporter (AI-2E) (TC 2.A.86) family.</text>
</comment>
<comment type="caution">
    <text evidence="9">The sequence shown here is derived from an EMBL/GenBank/DDBJ whole genome shotgun (WGS) entry which is preliminary data.</text>
</comment>
<dbReference type="Pfam" id="PF01594">
    <property type="entry name" value="AI-2E_transport"/>
    <property type="match status" value="1"/>
</dbReference>
<keyword evidence="4" id="KW-1003">Cell membrane</keyword>
<feature type="transmembrane region" description="Helical" evidence="8">
    <location>
        <begin position="42"/>
        <end position="60"/>
    </location>
</feature>
<keyword evidence="6 8" id="KW-1133">Transmembrane helix</keyword>
<feature type="transmembrane region" description="Helical" evidence="8">
    <location>
        <begin position="295"/>
        <end position="316"/>
    </location>
</feature>
<dbReference type="RefSeq" id="WP_380081922.1">
    <property type="nucleotide sequence ID" value="NZ_JBHSWD010000001.1"/>
</dbReference>
<dbReference type="Proteomes" id="UP001596297">
    <property type="component" value="Unassembled WGS sequence"/>
</dbReference>
<keyword evidence="5 8" id="KW-0812">Transmembrane</keyword>
<feature type="transmembrane region" description="Helical" evidence="8">
    <location>
        <begin position="19"/>
        <end position="36"/>
    </location>
</feature>
<evidence type="ECO:0000256" key="2">
    <source>
        <dbReference type="ARBA" id="ARBA00009773"/>
    </source>
</evidence>
<protein>
    <submittedName>
        <fullName evidence="9">AI-2E family transporter</fullName>
    </submittedName>
</protein>
<name>A0ABW1YBZ4_9DEIO</name>
<evidence type="ECO:0000256" key="8">
    <source>
        <dbReference type="SAM" id="Phobius"/>
    </source>
</evidence>
<evidence type="ECO:0000256" key="4">
    <source>
        <dbReference type="ARBA" id="ARBA00022475"/>
    </source>
</evidence>
<evidence type="ECO:0000256" key="3">
    <source>
        <dbReference type="ARBA" id="ARBA00022448"/>
    </source>
</evidence>
<dbReference type="InterPro" id="IPR002549">
    <property type="entry name" value="AI-2E-like"/>
</dbReference>
<feature type="transmembrane region" description="Helical" evidence="8">
    <location>
        <begin position="234"/>
        <end position="262"/>
    </location>
</feature>
<proteinExistence type="inferred from homology"/>
<reference evidence="10" key="1">
    <citation type="journal article" date="2019" name="Int. J. Syst. Evol. Microbiol.">
        <title>The Global Catalogue of Microorganisms (GCM) 10K type strain sequencing project: providing services to taxonomists for standard genome sequencing and annotation.</title>
        <authorList>
            <consortium name="The Broad Institute Genomics Platform"/>
            <consortium name="The Broad Institute Genome Sequencing Center for Infectious Disease"/>
            <person name="Wu L."/>
            <person name="Ma J."/>
        </authorList>
    </citation>
    <scope>NUCLEOTIDE SEQUENCE [LARGE SCALE GENOMIC DNA]</scope>
    <source>
        <strain evidence="10">CGMCC 1.15772</strain>
    </source>
</reference>
<feature type="transmembrane region" description="Helical" evidence="8">
    <location>
        <begin position="328"/>
        <end position="352"/>
    </location>
</feature>
<evidence type="ECO:0000256" key="7">
    <source>
        <dbReference type="ARBA" id="ARBA00023136"/>
    </source>
</evidence>
<dbReference type="PANTHER" id="PTHR21716:SF53">
    <property type="entry name" value="PERMEASE PERM-RELATED"/>
    <property type="match status" value="1"/>
</dbReference>
<organism evidence="9 10">
    <name type="scientific">Deinococcus lacus</name>
    <dbReference type="NCBI Taxonomy" id="392561"/>
    <lineage>
        <taxon>Bacteria</taxon>
        <taxon>Thermotogati</taxon>
        <taxon>Deinococcota</taxon>
        <taxon>Deinococci</taxon>
        <taxon>Deinococcales</taxon>
        <taxon>Deinococcaceae</taxon>
        <taxon>Deinococcus</taxon>
    </lineage>
</organism>
<feature type="transmembrane region" description="Helical" evidence="8">
    <location>
        <begin position="72"/>
        <end position="96"/>
    </location>
</feature>
<evidence type="ECO:0000256" key="1">
    <source>
        <dbReference type="ARBA" id="ARBA00004651"/>
    </source>
</evidence>
<keyword evidence="3" id="KW-0813">Transport</keyword>
<gene>
    <name evidence="9" type="ORF">ACFP81_01955</name>
</gene>
<evidence type="ECO:0000256" key="5">
    <source>
        <dbReference type="ARBA" id="ARBA00022692"/>
    </source>
</evidence>
<accession>A0ABW1YBZ4</accession>
<comment type="subcellular location">
    <subcellularLocation>
        <location evidence="1">Cell membrane</location>
        <topology evidence="1">Multi-pass membrane protein</topology>
    </subcellularLocation>
</comment>
<keyword evidence="7 8" id="KW-0472">Membrane</keyword>
<evidence type="ECO:0000313" key="9">
    <source>
        <dbReference type="EMBL" id="MFC6590915.1"/>
    </source>
</evidence>
<dbReference type="EMBL" id="JBHSWD010000001">
    <property type="protein sequence ID" value="MFC6590915.1"/>
    <property type="molecule type" value="Genomic_DNA"/>
</dbReference>
<evidence type="ECO:0000256" key="6">
    <source>
        <dbReference type="ARBA" id="ARBA00022989"/>
    </source>
</evidence>
<dbReference type="PANTHER" id="PTHR21716">
    <property type="entry name" value="TRANSMEMBRANE PROTEIN"/>
    <property type="match status" value="1"/>
</dbReference>
<keyword evidence="10" id="KW-1185">Reference proteome</keyword>